<reference evidence="2" key="1">
    <citation type="submission" date="2021-01" db="EMBL/GenBank/DDBJ databases">
        <authorList>
            <person name="Corre E."/>
            <person name="Pelletier E."/>
            <person name="Niang G."/>
            <person name="Scheremetjew M."/>
            <person name="Finn R."/>
            <person name="Kale V."/>
            <person name="Holt S."/>
            <person name="Cochrane G."/>
            <person name="Meng A."/>
            <person name="Brown T."/>
            <person name="Cohen L."/>
        </authorList>
    </citation>
    <scope>NUCLEOTIDE SEQUENCE</scope>
    <source>
        <strain evidence="2">CCMP3328</strain>
    </source>
</reference>
<evidence type="ECO:0000313" key="2">
    <source>
        <dbReference type="EMBL" id="CAD8333285.1"/>
    </source>
</evidence>
<evidence type="ECO:0000256" key="1">
    <source>
        <dbReference type="SAM" id="MobiDB-lite"/>
    </source>
</evidence>
<organism evidence="2">
    <name type="scientific">Craspedostauros australis</name>
    <dbReference type="NCBI Taxonomy" id="1486917"/>
    <lineage>
        <taxon>Eukaryota</taxon>
        <taxon>Sar</taxon>
        <taxon>Stramenopiles</taxon>
        <taxon>Ochrophyta</taxon>
        <taxon>Bacillariophyta</taxon>
        <taxon>Bacillariophyceae</taxon>
        <taxon>Bacillariophycidae</taxon>
        <taxon>Naviculales</taxon>
        <taxon>Naviculaceae</taxon>
        <taxon>Craspedostauros</taxon>
    </lineage>
</organism>
<dbReference type="AlphaFoldDB" id="A0A7R9ZMR6"/>
<name>A0A7R9ZMR6_9STRA</name>
<gene>
    <name evidence="2" type="ORF">CAUS1442_LOCUS5386</name>
</gene>
<dbReference type="EMBL" id="HBEF01008580">
    <property type="protein sequence ID" value="CAD8333285.1"/>
    <property type="molecule type" value="Transcribed_RNA"/>
</dbReference>
<feature type="compositionally biased region" description="Low complexity" evidence="1">
    <location>
        <begin position="1"/>
        <end position="15"/>
    </location>
</feature>
<feature type="compositionally biased region" description="Basic and acidic residues" evidence="1">
    <location>
        <begin position="98"/>
        <end position="112"/>
    </location>
</feature>
<feature type="region of interest" description="Disordered" evidence="1">
    <location>
        <begin position="1"/>
        <end position="35"/>
    </location>
</feature>
<accession>A0A7R9ZMR6</accession>
<sequence length="224" mass="25340">MPSSIQSQRSSSSSKTNKHTCNRNTTTTNRKKSVSFNRRVRVKETLHLNNYTDAEIDACWLSKQESMHIRQDIANTLRQHHQHNGGVSYSDIRGLECRTKQGSEQRRRDRNESISAVLDEQDLQDHEGSCCPDIISYVYTEASRSAQIRANVRAILDYQVVNYREHVAHKQAQLEMGARTSTTEGTHSVPITAIDASRQVQSVVLKTNPRQRQMVPHNVAGTAA</sequence>
<proteinExistence type="predicted"/>
<feature type="region of interest" description="Disordered" evidence="1">
    <location>
        <begin position="98"/>
        <end position="119"/>
    </location>
</feature>
<protein>
    <submittedName>
        <fullName evidence="2">Uncharacterized protein</fullName>
    </submittedName>
</protein>